<dbReference type="PANTHER" id="PTHR43076:SF1">
    <property type="entry name" value="LIPOYL SYNTHASE 2"/>
    <property type="match status" value="1"/>
</dbReference>
<dbReference type="SUPFAM" id="SSF102114">
    <property type="entry name" value="Radical SAM enzymes"/>
    <property type="match status" value="1"/>
</dbReference>
<evidence type="ECO:0000256" key="5">
    <source>
        <dbReference type="ARBA" id="ARBA00023014"/>
    </source>
</evidence>
<dbReference type="Proteomes" id="UP000001366">
    <property type="component" value="Chromosome"/>
</dbReference>
<evidence type="ECO:0000256" key="3">
    <source>
        <dbReference type="ARBA" id="ARBA00022723"/>
    </source>
</evidence>
<feature type="binding site" evidence="8">
    <location>
        <position position="322"/>
    </location>
    <ligand>
        <name>(3R)-3-methyl-D-ornithine</name>
        <dbReference type="ChEBI" id="CHEBI:64642"/>
    </ligand>
</feature>
<gene>
    <name evidence="6" type="primary">mqnC</name>
    <name evidence="10" type="ordered locus">PERMA_0377</name>
</gene>
<dbReference type="GO" id="GO:0051539">
    <property type="term" value="F:4 iron, 4 sulfur cluster binding"/>
    <property type="evidence" value="ECO:0007669"/>
    <property type="project" value="UniProtKB-KW"/>
</dbReference>
<feature type="binding site" evidence="6 7">
    <location>
        <position position="71"/>
    </location>
    <ligand>
        <name>[4Fe-4S] cluster</name>
        <dbReference type="ChEBI" id="CHEBI:49883"/>
        <note>4Fe-4S-S-AdoMet</note>
    </ligand>
</feature>
<dbReference type="HAMAP" id="MF_00992">
    <property type="entry name" value="MqnC"/>
    <property type="match status" value="1"/>
</dbReference>
<dbReference type="InterPro" id="IPR058240">
    <property type="entry name" value="rSAM_sf"/>
</dbReference>
<dbReference type="SFLD" id="SFLDF00343">
    <property type="entry name" value="aminofutalosine_synthase_(mqnE"/>
    <property type="match status" value="1"/>
</dbReference>
<dbReference type="Gene3D" id="3.20.20.70">
    <property type="entry name" value="Aldolase class I"/>
    <property type="match status" value="1"/>
</dbReference>
<dbReference type="SFLD" id="SFLDG01389">
    <property type="entry name" value="menaquinone_synthsis_involved"/>
    <property type="match status" value="2"/>
</dbReference>
<feature type="binding site" evidence="6 7">
    <location>
        <position position="75"/>
    </location>
    <ligand>
        <name>[4Fe-4S] cluster</name>
        <dbReference type="ChEBI" id="CHEBI:49883"/>
        <note>4Fe-4S-S-AdoMet</note>
    </ligand>
</feature>
<keyword evidence="4 6" id="KW-0408">Iron</keyword>
<dbReference type="InterPro" id="IPR034405">
    <property type="entry name" value="F420"/>
</dbReference>
<dbReference type="PaxDb" id="123214-PERMA_0377"/>
<evidence type="ECO:0000256" key="6">
    <source>
        <dbReference type="HAMAP-Rule" id="MF_00992"/>
    </source>
</evidence>
<dbReference type="GO" id="GO:0005506">
    <property type="term" value="F:iron ion binding"/>
    <property type="evidence" value="ECO:0007669"/>
    <property type="project" value="UniProtKB-UniRule"/>
</dbReference>
<feature type="binding site" evidence="8">
    <location>
        <position position="77"/>
    </location>
    <ligand>
        <name>S-adenosyl-L-methionine</name>
        <dbReference type="ChEBI" id="CHEBI:59789"/>
    </ligand>
</feature>
<proteinExistence type="inferred from homology"/>
<evidence type="ECO:0000313" key="10">
    <source>
        <dbReference type="EMBL" id="ACO04193.1"/>
    </source>
</evidence>
<dbReference type="EC" id="1.21.98.1" evidence="6"/>
<evidence type="ECO:0000259" key="9">
    <source>
        <dbReference type="PROSITE" id="PS51918"/>
    </source>
</evidence>
<organism evidence="10 11">
    <name type="scientific">Persephonella marina (strain DSM 14350 / EX-H1)</name>
    <dbReference type="NCBI Taxonomy" id="123214"/>
    <lineage>
        <taxon>Bacteria</taxon>
        <taxon>Pseudomonadati</taxon>
        <taxon>Aquificota</taxon>
        <taxon>Aquificia</taxon>
        <taxon>Aquificales</taxon>
        <taxon>Hydrogenothermaceae</taxon>
        <taxon>Persephonella</taxon>
    </lineage>
</organism>
<dbReference type="GO" id="GO:0009234">
    <property type="term" value="P:menaquinone biosynthetic process"/>
    <property type="evidence" value="ECO:0007669"/>
    <property type="project" value="UniProtKB-UniRule"/>
</dbReference>
<dbReference type="InterPro" id="IPR045567">
    <property type="entry name" value="CofH/MnqC-like_C"/>
</dbReference>
<dbReference type="InterPro" id="IPR007197">
    <property type="entry name" value="rSAM"/>
</dbReference>
<dbReference type="SFLD" id="SFLDS00029">
    <property type="entry name" value="Radical_SAM"/>
    <property type="match status" value="2"/>
</dbReference>
<comment type="pathway">
    <text evidence="6">Quinol/quinone metabolism; menaquinone biosynthesis.</text>
</comment>
<dbReference type="AlphaFoldDB" id="C0QU05"/>
<dbReference type="PANTHER" id="PTHR43076">
    <property type="entry name" value="FO SYNTHASE (COFH)"/>
    <property type="match status" value="1"/>
</dbReference>
<dbReference type="KEGG" id="pmx:PERMA_0377"/>
<keyword evidence="6" id="KW-0474">Menaquinone biosynthesis</keyword>
<dbReference type="STRING" id="123214.PERMA_0377"/>
<keyword evidence="11" id="KW-1185">Reference proteome</keyword>
<keyword evidence="3 6" id="KW-0479">Metal-binding</keyword>
<dbReference type="UniPathway" id="UPA00079"/>
<dbReference type="GO" id="GO:0046992">
    <property type="term" value="F:oxidoreductase activity, acting on X-H and Y-H to form an X-Y bond"/>
    <property type="evidence" value="ECO:0007669"/>
    <property type="project" value="UniProtKB-UniRule"/>
</dbReference>
<evidence type="ECO:0000256" key="8">
    <source>
        <dbReference type="PIRSR" id="PIRSR004762-2"/>
    </source>
</evidence>
<evidence type="ECO:0000256" key="4">
    <source>
        <dbReference type="ARBA" id="ARBA00023004"/>
    </source>
</evidence>
<dbReference type="GO" id="GO:0016765">
    <property type="term" value="F:transferase activity, transferring alkyl or aryl (other than methyl) groups"/>
    <property type="evidence" value="ECO:0007669"/>
    <property type="project" value="InterPro"/>
</dbReference>
<feature type="binding site" evidence="8">
    <location>
        <position position="183"/>
    </location>
    <ligand>
        <name>S-adenosyl-L-methionine</name>
        <dbReference type="ChEBI" id="CHEBI:59789"/>
    </ligand>
</feature>
<dbReference type="SFLD" id="SFLDG01064">
    <property type="entry name" value="F420__menaquinone_cofactor_bio"/>
    <property type="match status" value="2"/>
</dbReference>
<protein>
    <recommendedName>
        <fullName evidence="6">Cyclic dehypoxanthine futalosine synthase</fullName>
        <shortName evidence="6">Cyclic DHFL synthase</shortName>
        <ecNumber evidence="6">1.21.98.1</ecNumber>
    </recommendedName>
    <alternativeName>
        <fullName evidence="6">Dehypoxanthine futalosine cyclase</fullName>
        <shortName evidence="6">DHFL cyclase</shortName>
    </alternativeName>
    <alternativeName>
        <fullName evidence="6">Menaquinone biosynthetic enzyme MqnC</fullName>
    </alternativeName>
</protein>
<comment type="similarity">
    <text evidence="6">Belongs to the radical SAM superfamily. MqnC family.</text>
</comment>
<dbReference type="eggNOG" id="COG1060">
    <property type="taxonomic scope" value="Bacteria"/>
</dbReference>
<dbReference type="PIRSF" id="PIRSF004762">
    <property type="entry name" value="CHP00423"/>
    <property type="match status" value="1"/>
</dbReference>
<dbReference type="NCBIfam" id="TIGR03699">
    <property type="entry name" value="menaquin_MqnC"/>
    <property type="match status" value="1"/>
</dbReference>
<keyword evidence="5 6" id="KW-0411">Iron-sulfur</keyword>
<evidence type="ECO:0000256" key="7">
    <source>
        <dbReference type="PIRSR" id="PIRSR004762-1"/>
    </source>
</evidence>
<dbReference type="Pfam" id="PF19288">
    <property type="entry name" value="CofH_C"/>
    <property type="match status" value="1"/>
</dbReference>
<keyword evidence="2 6" id="KW-0949">S-adenosyl-L-methionine</keyword>
<accession>C0QU05</accession>
<feature type="binding site" evidence="8">
    <location>
        <position position="147"/>
    </location>
    <ligand>
        <name>(3R)-3-methyl-D-ornithine</name>
        <dbReference type="ChEBI" id="CHEBI:64642"/>
    </ligand>
</feature>
<reference evidence="10 11" key="1">
    <citation type="journal article" date="2009" name="J. Bacteriol.">
        <title>Complete and draft genome sequences of six members of the Aquificales.</title>
        <authorList>
            <person name="Reysenbach A.L."/>
            <person name="Hamamura N."/>
            <person name="Podar M."/>
            <person name="Griffiths E."/>
            <person name="Ferreira S."/>
            <person name="Hochstein R."/>
            <person name="Heidelberg J."/>
            <person name="Johnson J."/>
            <person name="Mead D."/>
            <person name="Pohorille A."/>
            <person name="Sarmiento M."/>
            <person name="Schweighofer K."/>
            <person name="Seshadri R."/>
            <person name="Voytek M.A."/>
        </authorList>
    </citation>
    <scope>NUCLEOTIDE SEQUENCE [LARGE SCALE GENOMIC DNA]</scope>
    <source>
        <strain evidence="11">DSM 14350 / EX-H1</strain>
    </source>
</reference>
<dbReference type="EMBL" id="CP001230">
    <property type="protein sequence ID" value="ACO04193.1"/>
    <property type="molecule type" value="Genomic_DNA"/>
</dbReference>
<comment type="function">
    <text evidence="6">Radical SAM enzyme that catalyzes the cyclization of dehypoxanthine futalosine (DHFL) into cyclic dehypoxanthine futalosine (CDHFL), a step in the biosynthesis of menaquinone (MK, vitamin K2).</text>
</comment>
<evidence type="ECO:0000313" key="11">
    <source>
        <dbReference type="Proteomes" id="UP000001366"/>
    </source>
</evidence>
<feature type="binding site" evidence="8">
    <location>
        <position position="300"/>
    </location>
    <ligand>
        <name>(3R)-3-methyl-D-ornithine</name>
        <dbReference type="ChEBI" id="CHEBI:64642"/>
    </ligand>
</feature>
<feature type="binding site" evidence="6 7">
    <location>
        <position position="78"/>
    </location>
    <ligand>
        <name>[4Fe-4S] cluster</name>
        <dbReference type="ChEBI" id="CHEBI:49883"/>
        <note>4Fe-4S-S-AdoMet</note>
    </ligand>
</feature>
<keyword evidence="6" id="KW-0560">Oxidoreductase</keyword>
<evidence type="ECO:0000256" key="1">
    <source>
        <dbReference type="ARBA" id="ARBA00022485"/>
    </source>
</evidence>
<dbReference type="PROSITE" id="PS51918">
    <property type="entry name" value="RADICAL_SAM"/>
    <property type="match status" value="1"/>
</dbReference>
<evidence type="ECO:0000256" key="2">
    <source>
        <dbReference type="ARBA" id="ARBA00022691"/>
    </source>
</evidence>
<name>C0QU05_PERMH</name>
<dbReference type="NCBIfam" id="TIGR00423">
    <property type="entry name" value="CofH family radical SAM protein"/>
    <property type="match status" value="1"/>
</dbReference>
<dbReference type="RefSeq" id="WP_012676431.1">
    <property type="nucleotide sequence ID" value="NC_012440.1"/>
</dbReference>
<dbReference type="Pfam" id="PF04055">
    <property type="entry name" value="Radical_SAM"/>
    <property type="match status" value="1"/>
</dbReference>
<comment type="cofactor">
    <cofactor evidence="6 7">
        <name>[4Fe-4S] cluster</name>
        <dbReference type="ChEBI" id="CHEBI:49883"/>
    </cofactor>
    <text evidence="6 7">Binds 1 [4Fe-4S] cluster. The cluster is coordinated with 3 cysteines and an exchangeable S-adenosyl-L-methionine.</text>
</comment>
<comment type="catalytic activity">
    <reaction evidence="6">
        <text>dehypoxanthine futalosine + S-adenosyl-L-methionine = cyclic dehypoxanthinylfutalosinate + 5'-deoxyadenosine + L-methionine + H(+)</text>
        <dbReference type="Rhea" id="RHEA:33083"/>
        <dbReference type="ChEBI" id="CHEBI:15378"/>
        <dbReference type="ChEBI" id="CHEBI:17319"/>
        <dbReference type="ChEBI" id="CHEBI:57844"/>
        <dbReference type="ChEBI" id="CHEBI:58864"/>
        <dbReference type="ChEBI" id="CHEBI:59789"/>
        <dbReference type="ChEBI" id="CHEBI:64270"/>
        <dbReference type="EC" id="1.21.98.1"/>
    </reaction>
</comment>
<keyword evidence="1 6" id="KW-0004">4Fe-4S</keyword>
<dbReference type="HOGENOM" id="CLU_040406_1_0_0"/>
<sequence>MEIYKTDLDLNTVIDKIIKGDRITEEEGLKLFKEADLLTLGRLADYVRRKKHPENIVTFVVDRNVNYTNVCVAGCKFCAFQTKKGSPDAYTLDFDQIYRKIEELVQWGGTTLLMQGGLNPDLRIDFYTDLFKGIKERFPDIQIHSLSASEIYYISKIEGIPIPEVLKILHQSGLDSLPGGGAEILSDEVRSKISSNKVSTQVWLEVHRSAHNLGMKTTATMMCGHIEEPEHIIEHLSHIRKLQDDSLKNKKGYFTAFIPWTFQKGGTRLDHIETATTVYYLKVLSISRIFLDNFDNIQSSHVTQTMKIGPVGLHFGANDLGSTMIEENVVASTGWKVASPRPEKMAKIIKEAGFRPAQRDTYYNIIRYFD</sequence>
<dbReference type="InterPro" id="IPR013785">
    <property type="entry name" value="Aldolase_TIM"/>
</dbReference>
<dbReference type="GO" id="GO:0044689">
    <property type="term" value="F:7,8-didemethyl-8-hydroxy-5-deazariboflavin synthase activity"/>
    <property type="evidence" value="ECO:0007669"/>
    <property type="project" value="TreeGrafter"/>
</dbReference>
<dbReference type="SFLD" id="SFLDF00342">
    <property type="entry name" value="cyclic_dehypoxanthine_futalosi"/>
    <property type="match status" value="1"/>
</dbReference>
<dbReference type="InterPro" id="IPR022431">
    <property type="entry name" value="Cyclic_DHFL_synthase_mqnC"/>
</dbReference>
<dbReference type="InterPro" id="IPR020050">
    <property type="entry name" value="FO_synthase_su2"/>
</dbReference>
<feature type="domain" description="Radical SAM core" evidence="9">
    <location>
        <begin position="57"/>
        <end position="295"/>
    </location>
</feature>